<evidence type="ECO:0000256" key="8">
    <source>
        <dbReference type="PROSITE-ProRule" id="PRU01379"/>
    </source>
</evidence>
<evidence type="ECO:0000313" key="11">
    <source>
        <dbReference type="Proteomes" id="UP000245624"/>
    </source>
</evidence>
<dbReference type="AlphaFoldDB" id="A0A317L068"/>
<name>A0A317L068_9BACI</name>
<reference evidence="10 11" key="1">
    <citation type="submission" date="2018-05" db="EMBL/GenBank/DDBJ databases">
        <title>Genomic analysis of Gracilibacillus dipsosauri DD1 reveals novel features of a salt-tolerant amylase.</title>
        <authorList>
            <person name="Deutch C.E."/>
            <person name="Yang S."/>
        </authorList>
    </citation>
    <scope>NUCLEOTIDE SEQUENCE [LARGE SCALE GENOMIC DNA]</scope>
    <source>
        <strain evidence="10 11">DD1</strain>
    </source>
</reference>
<dbReference type="OrthoDB" id="9802862at2"/>
<evidence type="ECO:0000256" key="4">
    <source>
        <dbReference type="ARBA" id="ARBA00022723"/>
    </source>
</evidence>
<protein>
    <submittedName>
        <fullName evidence="10">Peptidase M14</fullName>
    </submittedName>
</protein>
<dbReference type="PROSITE" id="PS52035">
    <property type="entry name" value="PEPTIDASE_M14"/>
    <property type="match status" value="1"/>
</dbReference>
<dbReference type="Proteomes" id="UP000245624">
    <property type="component" value="Unassembled WGS sequence"/>
</dbReference>
<evidence type="ECO:0000256" key="7">
    <source>
        <dbReference type="ARBA" id="ARBA00023049"/>
    </source>
</evidence>
<feature type="active site" description="Proton donor/acceptor" evidence="8">
    <location>
        <position position="260"/>
    </location>
</feature>
<dbReference type="InterPro" id="IPR057246">
    <property type="entry name" value="CARBOXYPEPT_ZN_1"/>
</dbReference>
<evidence type="ECO:0000256" key="3">
    <source>
        <dbReference type="ARBA" id="ARBA00022670"/>
    </source>
</evidence>
<keyword evidence="5" id="KW-0378">Hydrolase</keyword>
<organism evidence="10 11">
    <name type="scientific">Gracilibacillus dipsosauri</name>
    <dbReference type="NCBI Taxonomy" id="178340"/>
    <lineage>
        <taxon>Bacteria</taxon>
        <taxon>Bacillati</taxon>
        <taxon>Bacillota</taxon>
        <taxon>Bacilli</taxon>
        <taxon>Bacillales</taxon>
        <taxon>Bacillaceae</taxon>
        <taxon>Gracilibacillus</taxon>
    </lineage>
</organism>
<dbReference type="Pfam" id="PF00246">
    <property type="entry name" value="Peptidase_M14"/>
    <property type="match status" value="1"/>
</dbReference>
<dbReference type="CDD" id="cd06229">
    <property type="entry name" value="M14_Endopeptidase_I"/>
    <property type="match status" value="1"/>
</dbReference>
<dbReference type="EMBL" id="QGTD01000005">
    <property type="protein sequence ID" value="PWU69197.1"/>
    <property type="molecule type" value="Genomic_DNA"/>
</dbReference>
<dbReference type="SUPFAM" id="SSF53187">
    <property type="entry name" value="Zn-dependent exopeptidases"/>
    <property type="match status" value="1"/>
</dbReference>
<feature type="domain" description="Peptidase M14" evidence="9">
    <location>
        <begin position="9"/>
        <end position="293"/>
    </location>
</feature>
<evidence type="ECO:0000256" key="1">
    <source>
        <dbReference type="ARBA" id="ARBA00001947"/>
    </source>
</evidence>
<dbReference type="PRINTS" id="PR00765">
    <property type="entry name" value="CRBOXYPTASEA"/>
</dbReference>
<dbReference type="SMART" id="SM00631">
    <property type="entry name" value="Zn_pept"/>
    <property type="match status" value="1"/>
</dbReference>
<keyword evidence="11" id="KW-1185">Reference proteome</keyword>
<comment type="cofactor">
    <cofactor evidence="1">
        <name>Zn(2+)</name>
        <dbReference type="ChEBI" id="CHEBI:29105"/>
    </cofactor>
</comment>
<dbReference type="PROSITE" id="PS00132">
    <property type="entry name" value="CARBOXYPEPT_ZN_1"/>
    <property type="match status" value="1"/>
</dbReference>
<sequence>MGAIVDPRKIYTFEQMKVDIDCLCIKYPYLAKEIIGYSVEKRELFAIKLGTGSKNVLLNGAHHAREWLTTALLMNMIEYYCELVQLKADFRKLLQDVSIWFIPMVNPDGVTLVQTGSNLPFLRTLNNESDDFRAWKANIRGVDLNRQYPVDWESIDDQMKKPAPAMYKGAQPLSEPEVKALYQFVLEKDFCNAACYHSSGEEIFWKYKITGELLNQAKGLANDLAELTGYQLVEPDGEPSGGGFTDWFLMQMKRPSFTIEIAPYIGPRPVPITYFDQIWEQNKEVGIFLAEACLGT</sequence>
<accession>A0A317L068</accession>
<proteinExistence type="inferred from homology"/>
<evidence type="ECO:0000256" key="2">
    <source>
        <dbReference type="ARBA" id="ARBA00005988"/>
    </source>
</evidence>
<dbReference type="PANTHER" id="PTHR11705:SF143">
    <property type="entry name" value="SLL0236 PROTEIN"/>
    <property type="match status" value="1"/>
</dbReference>
<gene>
    <name evidence="10" type="ORF">DLJ74_04200</name>
</gene>
<dbReference type="RefSeq" id="WP_109983488.1">
    <property type="nucleotide sequence ID" value="NZ_QGTD01000005.1"/>
</dbReference>
<comment type="caution">
    <text evidence="10">The sequence shown here is derived from an EMBL/GenBank/DDBJ whole genome shotgun (WGS) entry which is preliminary data.</text>
</comment>
<dbReference type="InterPro" id="IPR000834">
    <property type="entry name" value="Peptidase_M14"/>
</dbReference>
<keyword evidence="4" id="KW-0479">Metal-binding</keyword>
<dbReference type="GO" id="GO:0005615">
    <property type="term" value="C:extracellular space"/>
    <property type="evidence" value="ECO:0007669"/>
    <property type="project" value="TreeGrafter"/>
</dbReference>
<evidence type="ECO:0000313" key="10">
    <source>
        <dbReference type="EMBL" id="PWU69197.1"/>
    </source>
</evidence>
<keyword evidence="7" id="KW-0482">Metalloprotease</keyword>
<keyword evidence="6" id="KW-0862">Zinc</keyword>
<dbReference type="GO" id="GO:0008270">
    <property type="term" value="F:zinc ion binding"/>
    <property type="evidence" value="ECO:0007669"/>
    <property type="project" value="InterPro"/>
</dbReference>
<comment type="similarity">
    <text evidence="2 8">Belongs to the peptidase M14 family.</text>
</comment>
<dbReference type="Gene3D" id="3.40.630.10">
    <property type="entry name" value="Zn peptidases"/>
    <property type="match status" value="1"/>
</dbReference>
<evidence type="ECO:0000256" key="6">
    <source>
        <dbReference type="ARBA" id="ARBA00022833"/>
    </source>
</evidence>
<dbReference type="GO" id="GO:0006508">
    <property type="term" value="P:proteolysis"/>
    <property type="evidence" value="ECO:0007669"/>
    <property type="project" value="UniProtKB-KW"/>
</dbReference>
<dbReference type="InterPro" id="IPR034274">
    <property type="entry name" value="ENP1_M14_CPD"/>
</dbReference>
<keyword evidence="3" id="KW-0645">Protease</keyword>
<evidence type="ECO:0000259" key="9">
    <source>
        <dbReference type="PROSITE" id="PS52035"/>
    </source>
</evidence>
<dbReference type="PANTHER" id="PTHR11705">
    <property type="entry name" value="PROTEASE FAMILY M14 CARBOXYPEPTIDASE A,B"/>
    <property type="match status" value="1"/>
</dbReference>
<evidence type="ECO:0000256" key="5">
    <source>
        <dbReference type="ARBA" id="ARBA00022801"/>
    </source>
</evidence>
<dbReference type="GO" id="GO:0004181">
    <property type="term" value="F:metallocarboxypeptidase activity"/>
    <property type="evidence" value="ECO:0007669"/>
    <property type="project" value="InterPro"/>
</dbReference>